<evidence type="ECO:0000256" key="1">
    <source>
        <dbReference type="SAM" id="Phobius"/>
    </source>
</evidence>
<dbReference type="RefSeq" id="WP_128501930.1">
    <property type="nucleotide sequence ID" value="NZ_CP035107.1"/>
</dbReference>
<keyword evidence="1" id="KW-0472">Membrane</keyword>
<keyword evidence="1" id="KW-0812">Transmembrane</keyword>
<gene>
    <name evidence="2" type="ORF">EQP59_09255</name>
</gene>
<evidence type="ECO:0000313" key="3">
    <source>
        <dbReference type="Proteomes" id="UP000287701"/>
    </source>
</evidence>
<dbReference type="EMBL" id="CP035107">
    <property type="protein sequence ID" value="QAR31513.1"/>
    <property type="molecule type" value="Genomic_DNA"/>
</dbReference>
<dbReference type="OrthoDB" id="9815897at2"/>
<dbReference type="AlphaFoldDB" id="A0A3R5UVI4"/>
<proteinExistence type="predicted"/>
<protein>
    <submittedName>
        <fullName evidence="2">DUF2752 domain-containing protein</fullName>
    </submittedName>
</protein>
<dbReference type="Pfam" id="PF10825">
    <property type="entry name" value="DUF2752"/>
    <property type="match status" value="1"/>
</dbReference>
<accession>A0A3R5UVI4</accession>
<dbReference type="InterPro" id="IPR021215">
    <property type="entry name" value="DUF2752"/>
</dbReference>
<dbReference type="Proteomes" id="UP000287701">
    <property type="component" value="Chromosome"/>
</dbReference>
<organism evidence="2 3">
    <name type="scientific">Ornithobacterium rhinotracheale</name>
    <dbReference type="NCBI Taxonomy" id="28251"/>
    <lineage>
        <taxon>Bacteria</taxon>
        <taxon>Pseudomonadati</taxon>
        <taxon>Bacteroidota</taxon>
        <taxon>Flavobacteriia</taxon>
        <taxon>Flavobacteriales</taxon>
        <taxon>Weeksellaceae</taxon>
        <taxon>Ornithobacterium</taxon>
    </lineage>
</organism>
<reference evidence="2 3" key="1">
    <citation type="submission" date="2019-01" db="EMBL/GenBank/DDBJ databases">
        <title>Whole Genome of Ornithobacterium rhinotracheale FARPER-174b.</title>
        <authorList>
            <person name="Tataje-Lavanda L.A."/>
            <person name="Montalvan A."/>
            <person name="Montesinos R."/>
            <person name="Zimic M."/>
            <person name="Fernandez-Sanchez M."/>
            <person name="Fernandez-Diaz M."/>
        </authorList>
    </citation>
    <scope>NUCLEOTIDE SEQUENCE [LARGE SCALE GENOMIC DNA]</scope>
    <source>
        <strain evidence="2 3">FARPER-174b</strain>
    </source>
</reference>
<feature type="transmembrane region" description="Helical" evidence="1">
    <location>
        <begin position="107"/>
        <end position="125"/>
    </location>
</feature>
<keyword evidence="1" id="KW-1133">Transmembrane helix</keyword>
<name>A0A3R5UVI4_ORNRH</name>
<feature type="transmembrane region" description="Helical" evidence="1">
    <location>
        <begin position="67"/>
        <end position="86"/>
    </location>
</feature>
<sequence length="137" mass="15534">MKLKKVLILSSVLFLGGALLFLYGSYNPSEVEGFPKCPSYSFLGLYCPGCGSQRAVFQLLNFNLNQAFRYNSLLVIMLPLVLYALGVKATNYIFGTHYQVRILNHHLFAKALLVLVIIYFILRNLEIQGLEFLRPPL</sequence>
<evidence type="ECO:0000313" key="2">
    <source>
        <dbReference type="EMBL" id="QAR31513.1"/>
    </source>
</evidence>